<dbReference type="Proteomes" id="UP000467841">
    <property type="component" value="Unassembled WGS sequence"/>
</dbReference>
<proteinExistence type="predicted"/>
<feature type="region of interest" description="Disordered" evidence="1">
    <location>
        <begin position="1"/>
        <end position="20"/>
    </location>
</feature>
<comment type="caution">
    <text evidence="3">The sequence shown here is derived from an EMBL/GenBank/DDBJ whole genome shotgun (WGS) entry which is preliminary data.</text>
</comment>
<gene>
    <name evidence="3" type="ORF">MERR_LOCUS7493</name>
</gene>
<feature type="compositionally biased region" description="Low complexity" evidence="1">
    <location>
        <begin position="1"/>
        <end position="14"/>
    </location>
</feature>
<protein>
    <recommendedName>
        <fullName evidence="2">DUF8039 domain-containing protein</fullName>
    </recommendedName>
</protein>
<evidence type="ECO:0000313" key="4">
    <source>
        <dbReference type="Proteomes" id="UP000467841"/>
    </source>
</evidence>
<dbReference type="EMBL" id="CACVBM020000532">
    <property type="protein sequence ID" value="CAA7020258.1"/>
    <property type="molecule type" value="Genomic_DNA"/>
</dbReference>
<reference evidence="3" key="1">
    <citation type="submission" date="2020-01" db="EMBL/GenBank/DDBJ databases">
        <authorList>
            <person name="Mishra B."/>
        </authorList>
    </citation>
    <scope>NUCLEOTIDE SEQUENCE [LARGE SCALE GENOMIC DNA]</scope>
</reference>
<keyword evidence="4" id="KW-1185">Reference proteome</keyword>
<evidence type="ECO:0000313" key="3">
    <source>
        <dbReference type="EMBL" id="CAA7020258.1"/>
    </source>
</evidence>
<dbReference type="InterPro" id="IPR058352">
    <property type="entry name" value="DUF8039"/>
</dbReference>
<evidence type="ECO:0000259" key="2">
    <source>
        <dbReference type="Pfam" id="PF26133"/>
    </source>
</evidence>
<accession>A0A6D2I4F4</accession>
<dbReference type="AlphaFoldDB" id="A0A6D2I4F4"/>
<feature type="domain" description="DUF8039" evidence="2">
    <location>
        <begin position="15"/>
        <end position="102"/>
    </location>
</feature>
<sequence length="103" mass="11489">MSESTSTSSQHKSTPYQHVKEDKKCKLLDISGENRVVAEGRWSSNNPEQLVHFVPLGHNAVRVWVDVVKVNDTAVWKPTSAIEGMEDAIGTTIAWPEDKVVIF</sequence>
<organism evidence="3 4">
    <name type="scientific">Microthlaspi erraticum</name>
    <dbReference type="NCBI Taxonomy" id="1685480"/>
    <lineage>
        <taxon>Eukaryota</taxon>
        <taxon>Viridiplantae</taxon>
        <taxon>Streptophyta</taxon>
        <taxon>Embryophyta</taxon>
        <taxon>Tracheophyta</taxon>
        <taxon>Spermatophyta</taxon>
        <taxon>Magnoliopsida</taxon>
        <taxon>eudicotyledons</taxon>
        <taxon>Gunneridae</taxon>
        <taxon>Pentapetalae</taxon>
        <taxon>rosids</taxon>
        <taxon>malvids</taxon>
        <taxon>Brassicales</taxon>
        <taxon>Brassicaceae</taxon>
        <taxon>Coluteocarpeae</taxon>
        <taxon>Microthlaspi</taxon>
    </lineage>
</organism>
<dbReference type="OrthoDB" id="1112709at2759"/>
<evidence type="ECO:0000256" key="1">
    <source>
        <dbReference type="SAM" id="MobiDB-lite"/>
    </source>
</evidence>
<name>A0A6D2I4F4_9BRAS</name>
<dbReference type="Pfam" id="PF26133">
    <property type="entry name" value="DUF8039"/>
    <property type="match status" value="1"/>
</dbReference>